<dbReference type="InterPro" id="IPR025392">
    <property type="entry name" value="DUF4124"/>
</dbReference>
<evidence type="ECO:0000313" key="3">
    <source>
        <dbReference type="EMBL" id="NEV61574.1"/>
    </source>
</evidence>
<dbReference type="AlphaFoldDB" id="A0A6M0JWW4"/>
<gene>
    <name evidence="3" type="ORF">G3446_06665</name>
</gene>
<keyword evidence="1" id="KW-0175">Coiled coil</keyword>
<reference evidence="3 4" key="1">
    <citation type="submission" date="2020-02" db="EMBL/GenBank/DDBJ databases">
        <title>Genome sequences of Thiorhodococcus mannitoliphagus and Thiorhodococcus minor, purple sulfur photosynthetic bacteria in the gammaproteobacterial family, Chromatiaceae.</title>
        <authorList>
            <person name="Aviles F.A."/>
            <person name="Meyer T.E."/>
            <person name="Kyndt J.A."/>
        </authorList>
    </citation>
    <scope>NUCLEOTIDE SEQUENCE [LARGE SCALE GENOMIC DNA]</scope>
    <source>
        <strain evidence="3 4">DSM 11518</strain>
    </source>
</reference>
<dbReference type="RefSeq" id="WP_164451935.1">
    <property type="nucleotide sequence ID" value="NZ_JAAIJQ010000014.1"/>
</dbReference>
<protein>
    <submittedName>
        <fullName evidence="3">DUF4124 domain-containing protein</fullName>
    </submittedName>
</protein>
<name>A0A6M0JWW4_9GAMM</name>
<organism evidence="3 4">
    <name type="scientific">Thiorhodococcus minor</name>
    <dbReference type="NCBI Taxonomy" id="57489"/>
    <lineage>
        <taxon>Bacteria</taxon>
        <taxon>Pseudomonadati</taxon>
        <taxon>Pseudomonadota</taxon>
        <taxon>Gammaproteobacteria</taxon>
        <taxon>Chromatiales</taxon>
        <taxon>Chromatiaceae</taxon>
        <taxon>Thiorhodococcus</taxon>
    </lineage>
</organism>
<sequence length="341" mass="38826">MIASPHHQAHQPRLTKAMIPALVAAIWLGDAQAQQLYRWVDDKGEVHYTDQVPPSHADKARARMSKEGVEVEEVPPAPTEEEIRKAKELERQKAEEAKRLAEQKAADEKLLRTYKTIDDLELARNGKIAAVEATIQMTRDRVRAETSQLRDLNAKRAQLEKDGKPAPDELKAEIDKAVAGIRDGYAEVVEKEYRKQEIRNEFRDIVAHYRQLKRLPEPDESTEPVTSELRLSILVPCKSSAQCNKYWERANDYVRSHSNVKTEVAGPGLLIGFAQDEREDRSLTLSWTQTAPDKPVHLYLDVQCKNRLTASLYCTNPTIPEIRDGFHSALVRPDDPQIMRQ</sequence>
<dbReference type="EMBL" id="JAAIJQ010000014">
    <property type="protein sequence ID" value="NEV61574.1"/>
    <property type="molecule type" value="Genomic_DNA"/>
</dbReference>
<proteinExistence type="predicted"/>
<keyword evidence="4" id="KW-1185">Reference proteome</keyword>
<feature type="coiled-coil region" evidence="1">
    <location>
        <begin position="79"/>
        <end position="111"/>
    </location>
</feature>
<evidence type="ECO:0000259" key="2">
    <source>
        <dbReference type="Pfam" id="PF13511"/>
    </source>
</evidence>
<feature type="coiled-coil region" evidence="1">
    <location>
        <begin position="135"/>
        <end position="162"/>
    </location>
</feature>
<evidence type="ECO:0000313" key="4">
    <source>
        <dbReference type="Proteomes" id="UP000483379"/>
    </source>
</evidence>
<dbReference type="Proteomes" id="UP000483379">
    <property type="component" value="Unassembled WGS sequence"/>
</dbReference>
<accession>A0A6M0JWW4</accession>
<feature type="domain" description="DUF4124" evidence="2">
    <location>
        <begin position="25"/>
        <end position="83"/>
    </location>
</feature>
<evidence type="ECO:0000256" key="1">
    <source>
        <dbReference type="SAM" id="Coils"/>
    </source>
</evidence>
<dbReference type="Pfam" id="PF13511">
    <property type="entry name" value="DUF4124"/>
    <property type="match status" value="1"/>
</dbReference>
<comment type="caution">
    <text evidence="3">The sequence shown here is derived from an EMBL/GenBank/DDBJ whole genome shotgun (WGS) entry which is preliminary data.</text>
</comment>